<dbReference type="PROSITE" id="PS50994">
    <property type="entry name" value="INTEGRASE"/>
    <property type="match status" value="1"/>
</dbReference>
<dbReference type="InterPro" id="IPR053392">
    <property type="entry name" value="Transposase_IS30-like"/>
</dbReference>
<dbReference type="GO" id="GO:0006313">
    <property type="term" value="P:DNA transposition"/>
    <property type="evidence" value="ECO:0007669"/>
    <property type="project" value="InterPro"/>
</dbReference>
<dbReference type="NCBIfam" id="NF033563">
    <property type="entry name" value="transpos_IS30"/>
    <property type="match status" value="1"/>
</dbReference>
<dbReference type="Pfam" id="PF00665">
    <property type="entry name" value="rve"/>
    <property type="match status" value="1"/>
</dbReference>
<dbReference type="InterPro" id="IPR001598">
    <property type="entry name" value="Transposase_IS30_CS"/>
</dbReference>
<dbReference type="AlphaFoldDB" id="A0A368UCW5"/>
<comment type="function">
    <text evidence="1">Required for the transposition of the insertion element.</text>
</comment>
<dbReference type="Proteomes" id="UP000253215">
    <property type="component" value="Unassembled WGS sequence"/>
</dbReference>
<evidence type="ECO:0000259" key="3">
    <source>
        <dbReference type="PROSITE" id="PS50994"/>
    </source>
</evidence>
<dbReference type="GO" id="GO:0005829">
    <property type="term" value="C:cytosol"/>
    <property type="evidence" value="ECO:0007669"/>
    <property type="project" value="TreeGrafter"/>
</dbReference>
<feature type="non-terminal residue" evidence="4">
    <location>
        <position position="1"/>
    </location>
</feature>
<dbReference type="InterPro" id="IPR001584">
    <property type="entry name" value="Integrase_cat-core"/>
</dbReference>
<name>A0A368UCW5_9STRE</name>
<comment type="caution">
    <text evidence="4">The sequence shown here is derived from an EMBL/GenBank/DDBJ whole genome shotgun (WGS) entry which is preliminary data.</text>
</comment>
<dbReference type="GO" id="GO:0015074">
    <property type="term" value="P:DNA integration"/>
    <property type="evidence" value="ECO:0007669"/>
    <property type="project" value="InterPro"/>
</dbReference>
<dbReference type="PROSITE" id="PS01043">
    <property type="entry name" value="TRANSPOSASE_IS30"/>
    <property type="match status" value="1"/>
</dbReference>
<evidence type="ECO:0000313" key="4">
    <source>
        <dbReference type="EMBL" id="RCW16798.1"/>
    </source>
</evidence>
<proteinExistence type="inferred from homology"/>
<dbReference type="InterPro" id="IPR012337">
    <property type="entry name" value="RNaseH-like_sf"/>
</dbReference>
<comment type="similarity">
    <text evidence="2">Belongs to the transposase IS30 family.</text>
</comment>
<sequence length="183" mass="21073">TRHTKSHVEKRGKIPISHTIHERPTAANERSRIGDWEADTVAGKTGKACLVTLTDRHSRFLKIQKVAVKKSKLVIEAMVNMLKSLPTETVTPDRGKEFSGHPELTEKLNVEVYFPDPHAPWQRGTNENTNGLLREYFPKGSDLTEVEHLIIQEWEDKLNNRPRKCLNWKTPYEVFYGINVHLI</sequence>
<evidence type="ECO:0000256" key="1">
    <source>
        <dbReference type="ARBA" id="ARBA00002190"/>
    </source>
</evidence>
<gene>
    <name evidence="4" type="ORF">CAC02_06535</name>
</gene>
<dbReference type="Gene3D" id="3.30.420.10">
    <property type="entry name" value="Ribonuclease H-like superfamily/Ribonuclease H"/>
    <property type="match status" value="1"/>
</dbReference>
<evidence type="ECO:0000256" key="2">
    <source>
        <dbReference type="ARBA" id="ARBA00006363"/>
    </source>
</evidence>
<dbReference type="GO" id="GO:0004803">
    <property type="term" value="F:transposase activity"/>
    <property type="evidence" value="ECO:0007669"/>
    <property type="project" value="InterPro"/>
</dbReference>
<dbReference type="GO" id="GO:0003677">
    <property type="term" value="F:DNA binding"/>
    <property type="evidence" value="ECO:0007669"/>
    <property type="project" value="InterPro"/>
</dbReference>
<accession>A0A368UCW5</accession>
<dbReference type="PANTHER" id="PTHR10948:SF23">
    <property type="entry name" value="TRANSPOSASE INSI FOR INSERTION SEQUENCE ELEMENT IS30A-RELATED"/>
    <property type="match status" value="1"/>
</dbReference>
<dbReference type="EMBL" id="NETH01000028">
    <property type="protein sequence ID" value="RCW16798.1"/>
    <property type="molecule type" value="Genomic_DNA"/>
</dbReference>
<organism evidence="4 5">
    <name type="scientific">Streptococcus gallolyticus</name>
    <dbReference type="NCBI Taxonomy" id="315405"/>
    <lineage>
        <taxon>Bacteria</taxon>
        <taxon>Bacillati</taxon>
        <taxon>Bacillota</taxon>
        <taxon>Bacilli</taxon>
        <taxon>Lactobacillales</taxon>
        <taxon>Streptococcaceae</taxon>
        <taxon>Streptococcus</taxon>
    </lineage>
</organism>
<dbReference type="SUPFAM" id="SSF53098">
    <property type="entry name" value="Ribonuclease H-like"/>
    <property type="match status" value="1"/>
</dbReference>
<feature type="domain" description="Integrase catalytic" evidence="3">
    <location>
        <begin position="20"/>
        <end position="179"/>
    </location>
</feature>
<protein>
    <submittedName>
        <fullName evidence="4">IS30 family transposase</fullName>
    </submittedName>
</protein>
<dbReference type="PANTHER" id="PTHR10948">
    <property type="entry name" value="TRANSPOSASE"/>
    <property type="match status" value="1"/>
</dbReference>
<evidence type="ECO:0000313" key="5">
    <source>
        <dbReference type="Proteomes" id="UP000253215"/>
    </source>
</evidence>
<dbReference type="InterPro" id="IPR051917">
    <property type="entry name" value="Transposase-Integrase"/>
</dbReference>
<reference evidence="4 5" key="1">
    <citation type="journal article" date="2018" name="Sci. Rep.">
        <title>Network-guided genomic and metagenomic analysis of the faecal microbiota of the critically endangered kakapo.</title>
        <authorList>
            <person name="Waite D.W."/>
            <person name="Dsouza M."/>
            <person name="Sekiguchi Y."/>
            <person name="Hugenholtz P."/>
            <person name="Taylor M.W."/>
        </authorList>
    </citation>
    <scope>NUCLEOTIDE SEQUENCE [LARGE SCALE GENOMIC DNA]</scope>
    <source>
        <strain evidence="4 5">BI02</strain>
    </source>
</reference>
<dbReference type="InterPro" id="IPR036397">
    <property type="entry name" value="RNaseH_sf"/>
</dbReference>